<sequence length="406" mass="43284">MELKDAMEAATADLDVRPGFVGDVMTGARRRHTRRLLAVTAVVALLAGVTTGVVLTRPSPDQPTTGDARLTAATSGDLSGDSEFIEQTLTVWNNAQKQGWRSYDKVTDFTAPSNVFWAANTPSGPAALVAQAVRINDQPESHTVVGLVAGGALVQREVDYGQQAGLFRFGPDNSTYVALGLGSEVYWSVNPVRGPDRRLTRTWQRAEMGPGGVAVVTAKPSERPVFVRGSSPPAAGDFTREPLRGEFDSRPERAFVPHPGLGWSGQECASDAPSGVTWPGMKPASPQSDLQKAALLDYLVAWDVTGDWSVCAWLPDGRYAMVFEAYGEVYGGIYRQDGAFNAHLLGGPTVKGSPVVLVLPDGQGTLVADFEARIGPQERPHAWLAPAGTKEVPVRHGDATKVVQLG</sequence>
<name>A0ABU4SYM2_9PSEU</name>
<dbReference type="Proteomes" id="UP001285521">
    <property type="component" value="Unassembled WGS sequence"/>
</dbReference>
<comment type="caution">
    <text evidence="2">The sequence shown here is derived from an EMBL/GenBank/DDBJ whole genome shotgun (WGS) entry which is preliminary data.</text>
</comment>
<organism evidence="2 3">
    <name type="scientific">Lentzea miocenica</name>
    <dbReference type="NCBI Taxonomy" id="3095431"/>
    <lineage>
        <taxon>Bacteria</taxon>
        <taxon>Bacillati</taxon>
        <taxon>Actinomycetota</taxon>
        <taxon>Actinomycetes</taxon>
        <taxon>Pseudonocardiales</taxon>
        <taxon>Pseudonocardiaceae</taxon>
        <taxon>Lentzea</taxon>
    </lineage>
</organism>
<keyword evidence="1" id="KW-1133">Transmembrane helix</keyword>
<reference evidence="2 3" key="1">
    <citation type="submission" date="2023-11" db="EMBL/GenBank/DDBJ databases">
        <title>Lentzea sokolovensis, sp. nov., Lentzea kristufkii, sp. nov., and Lentzea miocenensis, sp. nov., rare actinobacteria from Sokolov Coal Basin, Miocene lacustrine sediment, Czech Republic.</title>
        <authorList>
            <person name="Lara A."/>
            <person name="Kotroba L."/>
            <person name="Nouioui I."/>
            <person name="Neumann-Schaal M."/>
            <person name="Mast Y."/>
            <person name="Chronakova A."/>
        </authorList>
    </citation>
    <scope>NUCLEOTIDE SEQUENCE [LARGE SCALE GENOMIC DNA]</scope>
    <source>
        <strain evidence="2 3">BCCO 10_0856</strain>
    </source>
</reference>
<reference evidence="2 3" key="2">
    <citation type="submission" date="2023-11" db="EMBL/GenBank/DDBJ databases">
        <authorList>
            <person name="Lara A.C."/>
            <person name="Chronakova A."/>
        </authorList>
    </citation>
    <scope>NUCLEOTIDE SEQUENCE [LARGE SCALE GENOMIC DNA]</scope>
    <source>
        <strain evidence="2 3">BCCO 10_0856</strain>
    </source>
</reference>
<accession>A0ABU4SYM2</accession>
<feature type="transmembrane region" description="Helical" evidence="1">
    <location>
        <begin position="36"/>
        <end position="55"/>
    </location>
</feature>
<evidence type="ECO:0000313" key="3">
    <source>
        <dbReference type="Proteomes" id="UP001285521"/>
    </source>
</evidence>
<keyword evidence="1" id="KW-0812">Transmembrane</keyword>
<keyword evidence="1" id="KW-0472">Membrane</keyword>
<evidence type="ECO:0000313" key="2">
    <source>
        <dbReference type="EMBL" id="MDX8030940.1"/>
    </source>
</evidence>
<proteinExistence type="predicted"/>
<evidence type="ECO:0000256" key="1">
    <source>
        <dbReference type="SAM" id="Phobius"/>
    </source>
</evidence>
<gene>
    <name evidence="2" type="ORF">SK803_11990</name>
</gene>
<protein>
    <submittedName>
        <fullName evidence="2">Uncharacterized protein</fullName>
    </submittedName>
</protein>
<dbReference type="EMBL" id="JAXAVW010000008">
    <property type="protein sequence ID" value="MDX8030940.1"/>
    <property type="molecule type" value="Genomic_DNA"/>
</dbReference>
<dbReference type="RefSeq" id="WP_319965988.1">
    <property type="nucleotide sequence ID" value="NZ_JAXAVW010000008.1"/>
</dbReference>
<keyword evidence="3" id="KW-1185">Reference proteome</keyword>